<keyword evidence="6" id="KW-0539">Nucleus</keyword>
<evidence type="ECO:0000256" key="4">
    <source>
        <dbReference type="ARBA" id="ARBA00022771"/>
    </source>
</evidence>
<feature type="region of interest" description="Disordered" evidence="8">
    <location>
        <begin position="1"/>
        <end position="21"/>
    </location>
</feature>
<dbReference type="FunFam" id="3.30.160.60:FF:001110">
    <property type="entry name" value="Krueppel factor 13"/>
    <property type="match status" value="1"/>
</dbReference>
<reference evidence="10 11" key="1">
    <citation type="submission" date="2017-12" db="EMBL/GenBank/DDBJ databases">
        <title>Hemimetabolous genomes reveal molecular basis of termite eusociality.</title>
        <authorList>
            <person name="Harrison M.C."/>
            <person name="Jongepier E."/>
            <person name="Robertson H.M."/>
            <person name="Arning N."/>
            <person name="Bitard-Feildel T."/>
            <person name="Chao H."/>
            <person name="Childers C.P."/>
            <person name="Dinh H."/>
            <person name="Doddapaneni H."/>
            <person name="Dugan S."/>
            <person name="Gowin J."/>
            <person name="Greiner C."/>
            <person name="Han Y."/>
            <person name="Hu H."/>
            <person name="Hughes D.S.T."/>
            <person name="Huylmans A.-K."/>
            <person name="Kemena C."/>
            <person name="Kremer L.P.M."/>
            <person name="Lee S.L."/>
            <person name="Lopez-Ezquerra A."/>
            <person name="Mallet L."/>
            <person name="Monroy-Kuhn J.M."/>
            <person name="Moser A."/>
            <person name="Murali S.C."/>
            <person name="Muzny D.M."/>
            <person name="Otani S."/>
            <person name="Piulachs M.-D."/>
            <person name="Poelchau M."/>
            <person name="Qu J."/>
            <person name="Schaub F."/>
            <person name="Wada-Katsumata A."/>
            <person name="Worley K.C."/>
            <person name="Xie Q."/>
            <person name="Ylla G."/>
            <person name="Poulsen M."/>
            <person name="Gibbs R.A."/>
            <person name="Schal C."/>
            <person name="Richards S."/>
            <person name="Belles X."/>
            <person name="Korb J."/>
            <person name="Bornberg-Bauer E."/>
        </authorList>
    </citation>
    <scope>NUCLEOTIDE SEQUENCE [LARGE SCALE GENOMIC DNA]</scope>
    <source>
        <tissue evidence="10">Whole body</tissue>
    </source>
</reference>
<dbReference type="GO" id="GO:0000978">
    <property type="term" value="F:RNA polymerase II cis-regulatory region sequence-specific DNA binding"/>
    <property type="evidence" value="ECO:0007669"/>
    <property type="project" value="TreeGrafter"/>
</dbReference>
<keyword evidence="3" id="KW-0677">Repeat</keyword>
<sequence length="506" mass="55135">MDRPTAAMLSPPTTPPPRASEYSTVDLYAVKALLPFNNESEVGNKRKLNSNYYSEKILLPSGITTPQPSDSESEDTIADLPVRKRACSQPSTGDYQLHRLSHASTPPRTPSPDAVAPVTSMPVSVIMKVNKDGTFSPYTGRVDVAEEVNQECKKCGQEEGMQKGAEVMQMECGACTVERASSPEPCEGNILKSLKYKMSTKKELIFVNSKDTNREGSDILNKSAHTVPASSSSLSFPSSPPNAQGILRSQMNLSHHSFAPSISQNNPPVAIAPKLAVAPPPPRPVFPLVSVPCTTNNVKQGSEKNTTQAVILTGGTLIPVTAATSQQVPASPQTSVTHIVLTPQTQQDAKLCSATSIVLFAAAQQQNKESPPGVDSRRRVYECDYPGCGKNYFKSSHLKAHMRTHTGEKPFACQWDRCGRRFSRSDELSRHKRTHTGEKKFGCSVCARRFMRSDHLAKHVKRHAREAGPRTRGPLQLPPQPLQLSLVLPQPTVIPLCPMSQNTQPM</sequence>
<evidence type="ECO:0000313" key="11">
    <source>
        <dbReference type="Proteomes" id="UP000235965"/>
    </source>
</evidence>
<evidence type="ECO:0000259" key="9">
    <source>
        <dbReference type="PROSITE" id="PS50157"/>
    </source>
</evidence>
<dbReference type="GO" id="GO:0005634">
    <property type="term" value="C:nucleus"/>
    <property type="evidence" value="ECO:0007669"/>
    <property type="project" value="UniProtKB-SubCell"/>
</dbReference>
<dbReference type="PROSITE" id="PS50157">
    <property type="entry name" value="ZINC_FINGER_C2H2_2"/>
    <property type="match status" value="3"/>
</dbReference>
<dbReference type="InterPro" id="IPR013087">
    <property type="entry name" value="Znf_C2H2_type"/>
</dbReference>
<keyword evidence="5" id="KW-0862">Zinc</keyword>
<dbReference type="InParanoid" id="A0A2J7QEU7"/>
<feature type="domain" description="C2H2-type" evidence="9">
    <location>
        <begin position="411"/>
        <end position="440"/>
    </location>
</feature>
<dbReference type="AlphaFoldDB" id="A0A2J7QEU7"/>
<dbReference type="FunFam" id="3.30.160.60:FF:000018">
    <property type="entry name" value="Krueppel-like factor 15"/>
    <property type="match status" value="1"/>
</dbReference>
<dbReference type="InterPro" id="IPR036236">
    <property type="entry name" value="Znf_C2H2_sf"/>
</dbReference>
<dbReference type="Gene3D" id="3.30.160.60">
    <property type="entry name" value="Classic Zinc Finger"/>
    <property type="match status" value="3"/>
</dbReference>
<evidence type="ECO:0000256" key="1">
    <source>
        <dbReference type="ARBA" id="ARBA00004123"/>
    </source>
</evidence>
<dbReference type="FunFam" id="3.30.160.60:FF:000134">
    <property type="entry name" value="Krueppel-like factor 11"/>
    <property type="match status" value="1"/>
</dbReference>
<dbReference type="SUPFAM" id="SSF57667">
    <property type="entry name" value="beta-beta-alpha zinc fingers"/>
    <property type="match status" value="1"/>
</dbReference>
<evidence type="ECO:0000313" key="10">
    <source>
        <dbReference type="EMBL" id="PNF27122.1"/>
    </source>
</evidence>
<evidence type="ECO:0000256" key="2">
    <source>
        <dbReference type="ARBA" id="ARBA00022723"/>
    </source>
</evidence>
<feature type="domain" description="C2H2-type" evidence="9">
    <location>
        <begin position="381"/>
        <end position="410"/>
    </location>
</feature>
<dbReference type="Pfam" id="PF00096">
    <property type="entry name" value="zf-C2H2"/>
    <property type="match status" value="2"/>
</dbReference>
<name>A0A2J7QEU7_9NEOP</name>
<evidence type="ECO:0000256" key="5">
    <source>
        <dbReference type="ARBA" id="ARBA00022833"/>
    </source>
</evidence>
<evidence type="ECO:0000256" key="6">
    <source>
        <dbReference type="ARBA" id="ARBA00023242"/>
    </source>
</evidence>
<dbReference type="STRING" id="105785.A0A2J7QEU7"/>
<dbReference type="SMART" id="SM00355">
    <property type="entry name" value="ZnF_C2H2"/>
    <property type="match status" value="3"/>
</dbReference>
<protein>
    <recommendedName>
        <fullName evidence="9">C2H2-type domain-containing protein</fullName>
    </recommendedName>
</protein>
<gene>
    <name evidence="10" type="ORF">B7P43_G08521</name>
</gene>
<comment type="caution">
    <text evidence="10">The sequence shown here is derived from an EMBL/GenBank/DDBJ whole genome shotgun (WGS) entry which is preliminary data.</text>
</comment>
<dbReference type="GO" id="GO:0000981">
    <property type="term" value="F:DNA-binding transcription factor activity, RNA polymerase II-specific"/>
    <property type="evidence" value="ECO:0007669"/>
    <property type="project" value="TreeGrafter"/>
</dbReference>
<dbReference type="OrthoDB" id="4748970at2759"/>
<feature type="domain" description="C2H2-type" evidence="9">
    <location>
        <begin position="441"/>
        <end position="468"/>
    </location>
</feature>
<evidence type="ECO:0000256" key="7">
    <source>
        <dbReference type="PROSITE-ProRule" id="PRU00042"/>
    </source>
</evidence>
<evidence type="ECO:0000256" key="3">
    <source>
        <dbReference type="ARBA" id="ARBA00022737"/>
    </source>
</evidence>
<keyword evidence="11" id="KW-1185">Reference proteome</keyword>
<dbReference type="GO" id="GO:0008270">
    <property type="term" value="F:zinc ion binding"/>
    <property type="evidence" value="ECO:0007669"/>
    <property type="project" value="UniProtKB-KW"/>
</dbReference>
<dbReference type="Proteomes" id="UP000235965">
    <property type="component" value="Unassembled WGS sequence"/>
</dbReference>
<proteinExistence type="predicted"/>
<keyword evidence="4 7" id="KW-0863">Zinc-finger</keyword>
<dbReference type="PANTHER" id="PTHR23235">
    <property type="entry name" value="KRUEPPEL-LIKE TRANSCRIPTION FACTOR"/>
    <property type="match status" value="1"/>
</dbReference>
<dbReference type="PANTHER" id="PTHR23235:SF120">
    <property type="entry name" value="KRUPPEL-LIKE FACTOR 15"/>
    <property type="match status" value="1"/>
</dbReference>
<dbReference type="PROSITE" id="PS00028">
    <property type="entry name" value="ZINC_FINGER_C2H2_1"/>
    <property type="match status" value="3"/>
</dbReference>
<dbReference type="EMBL" id="NEVH01015305">
    <property type="protein sequence ID" value="PNF27122.1"/>
    <property type="molecule type" value="Genomic_DNA"/>
</dbReference>
<comment type="subcellular location">
    <subcellularLocation>
        <location evidence="1">Nucleus</location>
    </subcellularLocation>
</comment>
<evidence type="ECO:0000256" key="8">
    <source>
        <dbReference type="SAM" id="MobiDB-lite"/>
    </source>
</evidence>
<keyword evidence="2" id="KW-0479">Metal-binding</keyword>
<accession>A0A2J7QEU7</accession>
<organism evidence="10 11">
    <name type="scientific">Cryptotermes secundus</name>
    <dbReference type="NCBI Taxonomy" id="105785"/>
    <lineage>
        <taxon>Eukaryota</taxon>
        <taxon>Metazoa</taxon>
        <taxon>Ecdysozoa</taxon>
        <taxon>Arthropoda</taxon>
        <taxon>Hexapoda</taxon>
        <taxon>Insecta</taxon>
        <taxon>Pterygota</taxon>
        <taxon>Neoptera</taxon>
        <taxon>Polyneoptera</taxon>
        <taxon>Dictyoptera</taxon>
        <taxon>Blattodea</taxon>
        <taxon>Blattoidea</taxon>
        <taxon>Termitoidae</taxon>
        <taxon>Kalotermitidae</taxon>
        <taxon>Cryptotermitinae</taxon>
        <taxon>Cryptotermes</taxon>
    </lineage>
</organism>